<evidence type="ECO:0000313" key="2">
    <source>
        <dbReference type="Proteomes" id="UP000279029"/>
    </source>
</evidence>
<protein>
    <submittedName>
        <fullName evidence="1">Uncharacterized protein</fullName>
    </submittedName>
</protein>
<dbReference type="RefSeq" id="WP_125136879.1">
    <property type="nucleotide sequence ID" value="NZ_LR130778.1"/>
</dbReference>
<reference evidence="1 2" key="1">
    <citation type="submission" date="2018-09" db="EMBL/GenBank/DDBJ databases">
        <authorList>
            <person name="Postec A."/>
        </authorList>
    </citation>
    <scope>NUCLEOTIDE SEQUENCE [LARGE SCALE GENOMIC DNA]</scope>
    <source>
        <strain evidence="1">70B-A</strain>
    </source>
</reference>
<accession>A0A3P7PUG9</accession>
<gene>
    <name evidence="1" type="ORF">PATL70BA_1709</name>
</gene>
<dbReference type="Proteomes" id="UP000279029">
    <property type="component" value="Chromosome"/>
</dbReference>
<name>A0A3P7PUG9_9FIRM</name>
<organism evidence="1 2">
    <name type="scientific">Petrocella atlantisensis</name>
    <dbReference type="NCBI Taxonomy" id="2173034"/>
    <lineage>
        <taxon>Bacteria</taxon>
        <taxon>Bacillati</taxon>
        <taxon>Bacillota</taxon>
        <taxon>Clostridia</taxon>
        <taxon>Lachnospirales</taxon>
        <taxon>Vallitaleaceae</taxon>
        <taxon>Petrocella</taxon>
    </lineage>
</organism>
<dbReference type="EMBL" id="LR130778">
    <property type="protein sequence ID" value="VDN47597.1"/>
    <property type="molecule type" value="Genomic_DNA"/>
</dbReference>
<dbReference type="KEGG" id="cbar:PATL70BA_1709"/>
<keyword evidence="2" id="KW-1185">Reference proteome</keyword>
<sequence length="71" mass="8144">MHKSDTMFMSEVLENNDIKKIVITEDDNFIIKTIYDKINKLITVEEKDKRTGVQSKTVTRIGIKQTPAMSA</sequence>
<dbReference type="AlphaFoldDB" id="A0A3P7PUG9"/>
<evidence type="ECO:0000313" key="1">
    <source>
        <dbReference type="EMBL" id="VDN47597.1"/>
    </source>
</evidence>
<proteinExistence type="predicted"/>